<evidence type="ECO:0000256" key="1">
    <source>
        <dbReference type="SAM" id="Phobius"/>
    </source>
</evidence>
<dbReference type="Proteomes" id="UP000035680">
    <property type="component" value="Unassembled WGS sequence"/>
</dbReference>
<feature type="transmembrane region" description="Helical" evidence="1">
    <location>
        <begin position="6"/>
        <end position="24"/>
    </location>
</feature>
<keyword evidence="2" id="KW-1185">Reference proteome</keyword>
<proteinExistence type="predicted"/>
<keyword evidence="1" id="KW-0812">Transmembrane</keyword>
<reference evidence="3" key="2">
    <citation type="submission" date="2015-08" db="UniProtKB">
        <authorList>
            <consortium name="WormBaseParasite"/>
        </authorList>
    </citation>
    <scope>IDENTIFICATION</scope>
</reference>
<accession>A0A0K0G4E6</accession>
<organism evidence="2 3">
    <name type="scientific">Strongyloides venezuelensis</name>
    <name type="common">Threadworm</name>
    <dbReference type="NCBI Taxonomy" id="75913"/>
    <lineage>
        <taxon>Eukaryota</taxon>
        <taxon>Metazoa</taxon>
        <taxon>Ecdysozoa</taxon>
        <taxon>Nematoda</taxon>
        <taxon>Chromadorea</taxon>
        <taxon>Rhabditida</taxon>
        <taxon>Tylenchina</taxon>
        <taxon>Panagrolaimomorpha</taxon>
        <taxon>Strongyloidoidea</taxon>
        <taxon>Strongyloididae</taxon>
        <taxon>Strongyloides</taxon>
    </lineage>
</organism>
<keyword evidence="1" id="KW-1133">Transmembrane helix</keyword>
<feature type="transmembrane region" description="Helical" evidence="1">
    <location>
        <begin position="131"/>
        <end position="151"/>
    </location>
</feature>
<dbReference type="WBParaSite" id="SVE_1960600.1">
    <property type="protein sequence ID" value="SVE_1960600.1"/>
    <property type="gene ID" value="SVE_1960600"/>
</dbReference>
<evidence type="ECO:0000313" key="3">
    <source>
        <dbReference type="WBParaSite" id="SVE_1960600.1"/>
    </source>
</evidence>
<sequence length="259" mass="30431">MNCSIVSILIITTLLIVTGEFLHFSKHHKLHEWENKSTKDRKIINFANDAVKLYNKIHHTMLKLNQVAGARRIYEDGFKRYNIKILADSDCNKENYKCTEEIIADITKNNDNPKELNFSVRRWNKFSKIKMNYSIISILIVTTFLIVIEAFPHLNKHHELFSLKNKDPKSKNIVRLAKESVDYYNQKYHTNTRFAGVLVAMKEYTENSKHYVLEISTATNCKGNDIVCLQKIHSDVYKNYKNPNEPSFYVYREGSPEYR</sequence>
<keyword evidence="1" id="KW-0472">Membrane</keyword>
<dbReference type="AlphaFoldDB" id="A0A0K0G4E6"/>
<protein>
    <submittedName>
        <fullName evidence="3">Cystatin domain-containing protein</fullName>
    </submittedName>
</protein>
<reference evidence="2" key="1">
    <citation type="submission" date="2014-07" db="EMBL/GenBank/DDBJ databases">
        <authorList>
            <person name="Martin A.A"/>
            <person name="De Silva N."/>
        </authorList>
    </citation>
    <scope>NUCLEOTIDE SEQUENCE</scope>
</reference>
<name>A0A0K0G4E6_STRVS</name>
<evidence type="ECO:0000313" key="2">
    <source>
        <dbReference type="Proteomes" id="UP000035680"/>
    </source>
</evidence>